<dbReference type="EMBL" id="JASPKY010000072">
    <property type="protein sequence ID" value="KAK9739697.1"/>
    <property type="molecule type" value="Genomic_DNA"/>
</dbReference>
<accession>A0AAW1LWU1</accession>
<dbReference type="AlphaFoldDB" id="A0AAW1LWU1"/>
<feature type="region of interest" description="Disordered" evidence="1">
    <location>
        <begin position="1"/>
        <end position="29"/>
    </location>
</feature>
<sequence>MAPNSEEGRRISNLSLGDDAITKEKQRPPIYNPEDYALSLKKWGRKPPLNAPGLYTMNTNTVETEKAKTKANTFKDYRNPMLSESEMTLRQFGSVSELLCKLKSDLKLSYGRYENTLKLKSDLKLSYGSNCLAMVA</sequence>
<evidence type="ECO:0000313" key="3">
    <source>
        <dbReference type="Proteomes" id="UP001458880"/>
    </source>
</evidence>
<reference evidence="2 3" key="1">
    <citation type="journal article" date="2024" name="BMC Genomics">
        <title>De novo assembly and annotation of Popillia japonica's genome with initial clues to its potential as an invasive pest.</title>
        <authorList>
            <person name="Cucini C."/>
            <person name="Boschi S."/>
            <person name="Funari R."/>
            <person name="Cardaioli E."/>
            <person name="Iannotti N."/>
            <person name="Marturano G."/>
            <person name="Paoli F."/>
            <person name="Bruttini M."/>
            <person name="Carapelli A."/>
            <person name="Frati F."/>
            <person name="Nardi F."/>
        </authorList>
    </citation>
    <scope>NUCLEOTIDE SEQUENCE [LARGE SCALE GENOMIC DNA]</scope>
    <source>
        <strain evidence="2">DMR45628</strain>
    </source>
</reference>
<proteinExistence type="predicted"/>
<evidence type="ECO:0000313" key="2">
    <source>
        <dbReference type="EMBL" id="KAK9739697.1"/>
    </source>
</evidence>
<organism evidence="2 3">
    <name type="scientific">Popillia japonica</name>
    <name type="common">Japanese beetle</name>
    <dbReference type="NCBI Taxonomy" id="7064"/>
    <lineage>
        <taxon>Eukaryota</taxon>
        <taxon>Metazoa</taxon>
        <taxon>Ecdysozoa</taxon>
        <taxon>Arthropoda</taxon>
        <taxon>Hexapoda</taxon>
        <taxon>Insecta</taxon>
        <taxon>Pterygota</taxon>
        <taxon>Neoptera</taxon>
        <taxon>Endopterygota</taxon>
        <taxon>Coleoptera</taxon>
        <taxon>Polyphaga</taxon>
        <taxon>Scarabaeiformia</taxon>
        <taxon>Scarabaeidae</taxon>
        <taxon>Rutelinae</taxon>
        <taxon>Popillia</taxon>
    </lineage>
</organism>
<comment type="caution">
    <text evidence="2">The sequence shown here is derived from an EMBL/GenBank/DDBJ whole genome shotgun (WGS) entry which is preliminary data.</text>
</comment>
<protein>
    <submittedName>
        <fullName evidence="2">Uncharacterized protein</fullName>
    </submittedName>
</protein>
<name>A0AAW1LWU1_POPJA</name>
<gene>
    <name evidence="2" type="ORF">QE152_g8805</name>
</gene>
<evidence type="ECO:0000256" key="1">
    <source>
        <dbReference type="SAM" id="MobiDB-lite"/>
    </source>
</evidence>
<keyword evidence="3" id="KW-1185">Reference proteome</keyword>
<feature type="compositionally biased region" description="Basic and acidic residues" evidence="1">
    <location>
        <begin position="1"/>
        <end position="10"/>
    </location>
</feature>
<dbReference type="Proteomes" id="UP001458880">
    <property type="component" value="Unassembled WGS sequence"/>
</dbReference>